<dbReference type="AlphaFoldDB" id="A0A1I2P6X3"/>
<keyword evidence="1" id="KW-1133">Transmembrane helix</keyword>
<keyword evidence="3" id="KW-1185">Reference proteome</keyword>
<evidence type="ECO:0000256" key="1">
    <source>
        <dbReference type="SAM" id="Phobius"/>
    </source>
</evidence>
<dbReference type="EMBL" id="FOOG01000022">
    <property type="protein sequence ID" value="SFG09376.1"/>
    <property type="molecule type" value="Genomic_DNA"/>
</dbReference>
<name>A0A1I2P6X3_9BACI</name>
<evidence type="ECO:0000313" key="3">
    <source>
        <dbReference type="Proteomes" id="UP000198897"/>
    </source>
</evidence>
<keyword evidence="1" id="KW-0812">Transmembrane</keyword>
<organism evidence="2 3">
    <name type="scientific">Halobacillus alkaliphilus</name>
    <dbReference type="NCBI Taxonomy" id="396056"/>
    <lineage>
        <taxon>Bacteria</taxon>
        <taxon>Bacillati</taxon>
        <taxon>Bacillota</taxon>
        <taxon>Bacilli</taxon>
        <taxon>Bacillales</taxon>
        <taxon>Bacillaceae</taxon>
        <taxon>Halobacillus</taxon>
    </lineage>
</organism>
<feature type="transmembrane region" description="Helical" evidence="1">
    <location>
        <begin position="6"/>
        <end position="23"/>
    </location>
</feature>
<protein>
    <recommendedName>
        <fullName evidence="4">DUF4247 domain-containing protein</fullName>
    </recommendedName>
</protein>
<dbReference type="OrthoDB" id="2967172at2"/>
<keyword evidence="1" id="KW-0472">Membrane</keyword>
<dbReference type="RefSeq" id="WP_089752352.1">
    <property type="nucleotide sequence ID" value="NZ_FOOG01000022.1"/>
</dbReference>
<evidence type="ECO:0008006" key="4">
    <source>
        <dbReference type="Google" id="ProtNLM"/>
    </source>
</evidence>
<reference evidence="3" key="1">
    <citation type="submission" date="2016-10" db="EMBL/GenBank/DDBJ databases">
        <authorList>
            <person name="Varghese N."/>
            <person name="Submissions S."/>
        </authorList>
    </citation>
    <scope>NUCLEOTIDE SEQUENCE [LARGE SCALE GENOMIC DNA]</scope>
    <source>
        <strain evidence="3">FP5</strain>
    </source>
</reference>
<proteinExistence type="predicted"/>
<evidence type="ECO:0000313" key="2">
    <source>
        <dbReference type="EMBL" id="SFG09376.1"/>
    </source>
</evidence>
<accession>A0A1I2P6X3</accession>
<dbReference type="InterPro" id="IPR025341">
    <property type="entry name" value="DUF4247"/>
</dbReference>
<dbReference type="Pfam" id="PF14042">
    <property type="entry name" value="DUF4247"/>
    <property type="match status" value="1"/>
</dbReference>
<dbReference type="Proteomes" id="UP000198897">
    <property type="component" value="Unassembled WGS sequence"/>
</dbReference>
<sequence>MREYGGIFVVGIIAIVLLFNVFGNGNPMRGISGSNIEDTYGELPSEPDRSEILNKIENSEADSIENLIQQNFPLLDTVRSDQGTTSRIYMTRELTLTEVADALAGAITPEEISERQEDKQALVYPDNFVIIQESEEEPDVITIELASDQFVRNHYSPGFFNGMFTAILLNRMLGSNDWYNRRSNTCRQSGNCYGGYGMYGNYNTGTSGSLRGSSTRGGGPGTGK</sequence>
<gene>
    <name evidence="2" type="ORF">SAMN05216353_12256</name>
</gene>